<dbReference type="VEuPathDB" id="FungiDB:EYZ11_008948"/>
<name>A0A4S3J998_9EURO</name>
<proteinExistence type="predicted"/>
<organism evidence="1 2">
    <name type="scientific">Aspergillus tanneri</name>
    <dbReference type="NCBI Taxonomy" id="1220188"/>
    <lineage>
        <taxon>Eukaryota</taxon>
        <taxon>Fungi</taxon>
        <taxon>Dikarya</taxon>
        <taxon>Ascomycota</taxon>
        <taxon>Pezizomycotina</taxon>
        <taxon>Eurotiomycetes</taxon>
        <taxon>Eurotiomycetidae</taxon>
        <taxon>Eurotiales</taxon>
        <taxon>Aspergillaceae</taxon>
        <taxon>Aspergillus</taxon>
        <taxon>Aspergillus subgen. Circumdati</taxon>
    </lineage>
</organism>
<evidence type="ECO:0000313" key="1">
    <source>
        <dbReference type="EMBL" id="THC91580.1"/>
    </source>
</evidence>
<dbReference type="Proteomes" id="UP000308092">
    <property type="component" value="Unassembled WGS sequence"/>
</dbReference>
<dbReference type="AlphaFoldDB" id="A0A4S3J998"/>
<dbReference type="EMBL" id="SOSA01000402">
    <property type="protein sequence ID" value="THC91580.1"/>
    <property type="molecule type" value="Genomic_DNA"/>
</dbReference>
<sequence>MKLHQAAAKRNICLTDTLYRRQNLLLFSHASQNSKRYGQPVKPRHTAAVATKITDITAVNQRGQSALWCAAAENPPQVVKDSSTIPQSRLTIKTWRIGGHRLQWQALTAVRKSSATSSLMHRMV</sequence>
<accession>A0A4S3J998</accession>
<gene>
    <name evidence="1" type="ORF">EYZ11_008948</name>
</gene>
<evidence type="ECO:0000313" key="2">
    <source>
        <dbReference type="Proteomes" id="UP000308092"/>
    </source>
</evidence>
<comment type="caution">
    <text evidence="1">The sequence shown here is derived from an EMBL/GenBank/DDBJ whole genome shotgun (WGS) entry which is preliminary data.</text>
</comment>
<protein>
    <submittedName>
        <fullName evidence="1">Uncharacterized protein</fullName>
    </submittedName>
</protein>
<keyword evidence="2" id="KW-1185">Reference proteome</keyword>
<reference evidence="1 2" key="1">
    <citation type="submission" date="2019-03" db="EMBL/GenBank/DDBJ databases">
        <title>The genome sequence of a newly discovered highly antifungal drug resistant Aspergillus species, Aspergillus tanneri NIH 1004.</title>
        <authorList>
            <person name="Mounaud S."/>
            <person name="Singh I."/>
            <person name="Joardar V."/>
            <person name="Pakala S."/>
            <person name="Pakala S."/>
            <person name="Venepally P."/>
            <person name="Hoover J."/>
            <person name="Nierman W."/>
            <person name="Chung J."/>
            <person name="Losada L."/>
        </authorList>
    </citation>
    <scope>NUCLEOTIDE SEQUENCE [LARGE SCALE GENOMIC DNA]</scope>
    <source>
        <strain evidence="1 2">NIH1004</strain>
    </source>
</reference>